<dbReference type="EMBL" id="LR796167">
    <property type="protein sequence ID" value="CAB4122993.1"/>
    <property type="molecule type" value="Genomic_DNA"/>
</dbReference>
<gene>
    <name evidence="1" type="ORF">UFOVP29_152</name>
</gene>
<accession>A0A6J5KP40</accession>
<proteinExistence type="predicted"/>
<evidence type="ECO:0000313" key="1">
    <source>
        <dbReference type="EMBL" id="CAB4122993.1"/>
    </source>
</evidence>
<dbReference type="InterPro" id="IPR045853">
    <property type="entry name" value="Pep_chain_release_fac_I_sf"/>
</dbReference>
<sequence length="35" mass="3926">MKRLLEIHAAEGGADSQLLVQDLADIYTKMFSRFG</sequence>
<reference evidence="1" key="1">
    <citation type="submission" date="2020-04" db="EMBL/GenBank/DDBJ databases">
        <authorList>
            <person name="Chiriac C."/>
            <person name="Salcher M."/>
            <person name="Ghai R."/>
            <person name="Kavagutti S V."/>
        </authorList>
    </citation>
    <scope>NUCLEOTIDE SEQUENCE</scope>
</reference>
<organism evidence="1">
    <name type="scientific">uncultured Caudovirales phage</name>
    <dbReference type="NCBI Taxonomy" id="2100421"/>
    <lineage>
        <taxon>Viruses</taxon>
        <taxon>Duplodnaviria</taxon>
        <taxon>Heunggongvirae</taxon>
        <taxon>Uroviricota</taxon>
        <taxon>Caudoviricetes</taxon>
        <taxon>Peduoviridae</taxon>
        <taxon>Maltschvirus</taxon>
        <taxon>Maltschvirus maltsch</taxon>
    </lineage>
</organism>
<protein>
    <submittedName>
        <fullName evidence="1">Uncharacterized protein</fullName>
    </submittedName>
</protein>
<dbReference type="SUPFAM" id="SSF75620">
    <property type="entry name" value="Release factor"/>
    <property type="match status" value="1"/>
</dbReference>
<name>A0A6J5KP40_9CAUD</name>
<dbReference type="Gene3D" id="3.30.70.1660">
    <property type="match status" value="1"/>
</dbReference>